<organism evidence="2 3">
    <name type="scientific">Leptosia nina</name>
    <dbReference type="NCBI Taxonomy" id="320188"/>
    <lineage>
        <taxon>Eukaryota</taxon>
        <taxon>Metazoa</taxon>
        <taxon>Ecdysozoa</taxon>
        <taxon>Arthropoda</taxon>
        <taxon>Hexapoda</taxon>
        <taxon>Insecta</taxon>
        <taxon>Pterygota</taxon>
        <taxon>Neoptera</taxon>
        <taxon>Endopterygota</taxon>
        <taxon>Lepidoptera</taxon>
        <taxon>Glossata</taxon>
        <taxon>Ditrysia</taxon>
        <taxon>Papilionoidea</taxon>
        <taxon>Pieridae</taxon>
        <taxon>Pierinae</taxon>
        <taxon>Leptosia</taxon>
    </lineage>
</organism>
<feature type="region of interest" description="Disordered" evidence="1">
    <location>
        <begin position="92"/>
        <end position="122"/>
    </location>
</feature>
<protein>
    <submittedName>
        <fullName evidence="2">Uncharacterized protein</fullName>
    </submittedName>
</protein>
<evidence type="ECO:0000313" key="3">
    <source>
        <dbReference type="Proteomes" id="UP001497472"/>
    </source>
</evidence>
<gene>
    <name evidence="2" type="ORF">LNINA_LOCUS10548</name>
</gene>
<comment type="caution">
    <text evidence="2">The sequence shown here is derived from an EMBL/GenBank/DDBJ whole genome shotgun (WGS) entry which is preliminary data.</text>
</comment>
<dbReference type="Proteomes" id="UP001497472">
    <property type="component" value="Unassembled WGS sequence"/>
</dbReference>
<proteinExistence type="predicted"/>
<keyword evidence="3" id="KW-1185">Reference proteome</keyword>
<sequence>MIAPPPTTAYDINTEYDRLRNRVVNGPNKEGDVRARVADVTELTTTSKSRSHEYVAFRVSLSSEGEWRKWIPACTAPRLERSRAMYVINLGESEAERTSSSTAPESLRADAHGVRRNSAATRSRLRPLALADTKCALTPEITL</sequence>
<dbReference type="AlphaFoldDB" id="A0AAV1JRF1"/>
<name>A0AAV1JRF1_9NEOP</name>
<reference evidence="2 3" key="1">
    <citation type="submission" date="2023-11" db="EMBL/GenBank/DDBJ databases">
        <authorList>
            <person name="Okamura Y."/>
        </authorList>
    </citation>
    <scope>NUCLEOTIDE SEQUENCE [LARGE SCALE GENOMIC DNA]</scope>
</reference>
<accession>A0AAV1JRF1</accession>
<evidence type="ECO:0000256" key="1">
    <source>
        <dbReference type="SAM" id="MobiDB-lite"/>
    </source>
</evidence>
<evidence type="ECO:0000313" key="2">
    <source>
        <dbReference type="EMBL" id="CAK1551411.1"/>
    </source>
</evidence>
<dbReference type="EMBL" id="CAVLEF010000122">
    <property type="protein sequence ID" value="CAK1551411.1"/>
    <property type="molecule type" value="Genomic_DNA"/>
</dbReference>